<dbReference type="InterPro" id="IPR007210">
    <property type="entry name" value="ABC_Gly_betaine_transp_sub-bd"/>
</dbReference>
<dbReference type="InterPro" id="IPR006311">
    <property type="entry name" value="TAT_signal"/>
</dbReference>
<dbReference type="SUPFAM" id="SSF53850">
    <property type="entry name" value="Periplasmic binding protein-like II"/>
    <property type="match status" value="1"/>
</dbReference>
<dbReference type="Pfam" id="PF04069">
    <property type="entry name" value="OpuAC"/>
    <property type="match status" value="1"/>
</dbReference>
<dbReference type="Gene3D" id="3.40.190.120">
    <property type="entry name" value="Osmoprotection protein (prox), domain 2"/>
    <property type="match status" value="1"/>
</dbReference>
<organism evidence="2 3">
    <name type="scientific">Rothia nasimurium</name>
    <dbReference type="NCBI Taxonomy" id="85336"/>
    <lineage>
        <taxon>Bacteria</taxon>
        <taxon>Bacillati</taxon>
        <taxon>Actinomycetota</taxon>
        <taxon>Actinomycetes</taxon>
        <taxon>Micrococcales</taxon>
        <taxon>Micrococcaceae</taxon>
        <taxon>Rothia</taxon>
    </lineage>
</organism>
<comment type="caution">
    <text evidence="2">The sequence shown here is derived from an EMBL/GenBank/DDBJ whole genome shotgun (WGS) entry which is preliminary data.</text>
</comment>
<dbReference type="OrthoDB" id="9781705at2"/>
<accession>A0A4Y9F3U6</accession>
<dbReference type="RefSeq" id="WP_135012269.1">
    <property type="nucleotide sequence ID" value="NZ_JADGLK010000015.1"/>
</dbReference>
<dbReference type="GO" id="GO:0022857">
    <property type="term" value="F:transmembrane transporter activity"/>
    <property type="evidence" value="ECO:0007669"/>
    <property type="project" value="InterPro"/>
</dbReference>
<sequence length="308" mass="31570">MTLPHLTRRSLFTGAGLAAGALGLSACGLDGSTAFGSGSTTGTITVGSADFTESQIIAEIYAAALRTRGLDATTSPAIGAREAYLGALGEGTVSVVPDYSGNLLLYFDAETTAITAEEIVQALPAALPEELGVLAASQAENKDSLVVTAATAEEHGLTSLDDLTALSGQLSLGAPPEFAERAYGLPGLERLYSFTPASFEPINDGGGPLTVSALADGTVDIVDLFSTDPAITANNFVVLEDPKNMILAQQVLPVINTHQVSVAAARVLDEVSALLTTETLIELNTRVSGTEKAAPATAAEDWVSENFA</sequence>
<dbReference type="Proteomes" id="UP000297951">
    <property type="component" value="Unassembled WGS sequence"/>
</dbReference>
<evidence type="ECO:0000259" key="1">
    <source>
        <dbReference type="Pfam" id="PF04069"/>
    </source>
</evidence>
<dbReference type="Gene3D" id="3.40.190.10">
    <property type="entry name" value="Periplasmic binding protein-like II"/>
    <property type="match status" value="1"/>
</dbReference>
<dbReference type="PROSITE" id="PS51318">
    <property type="entry name" value="TAT"/>
    <property type="match status" value="1"/>
</dbReference>
<dbReference type="AlphaFoldDB" id="A0A4Y9F3U6"/>
<protein>
    <submittedName>
        <fullName evidence="2">ABC transporter substrate-binding protein</fullName>
    </submittedName>
</protein>
<reference evidence="2 3" key="1">
    <citation type="submission" date="2019-03" db="EMBL/GenBank/DDBJ databases">
        <title>Diversity of the mouse oral microbiome.</title>
        <authorList>
            <person name="Joseph S."/>
            <person name="Aduse-Opoku J."/>
            <person name="Curtis M."/>
            <person name="Wade W."/>
            <person name="Hashim A."/>
        </authorList>
    </citation>
    <scope>NUCLEOTIDE SEQUENCE [LARGE SCALE GENOMIC DNA]</scope>
    <source>
        <strain evidence="3">irhom_31</strain>
    </source>
</reference>
<evidence type="ECO:0000313" key="3">
    <source>
        <dbReference type="Proteomes" id="UP000297951"/>
    </source>
</evidence>
<feature type="domain" description="ABC-type glycine betaine transport system substrate-binding" evidence="1">
    <location>
        <begin position="43"/>
        <end position="304"/>
    </location>
</feature>
<name>A0A4Y9F3U6_9MICC</name>
<gene>
    <name evidence="2" type="ORF">E4U03_05560</name>
</gene>
<dbReference type="EMBL" id="SPQC01000015">
    <property type="protein sequence ID" value="TFU22654.1"/>
    <property type="molecule type" value="Genomic_DNA"/>
</dbReference>
<proteinExistence type="predicted"/>
<dbReference type="GO" id="GO:0043190">
    <property type="term" value="C:ATP-binding cassette (ABC) transporter complex"/>
    <property type="evidence" value="ECO:0007669"/>
    <property type="project" value="InterPro"/>
</dbReference>
<evidence type="ECO:0000313" key="2">
    <source>
        <dbReference type="EMBL" id="TFU22654.1"/>
    </source>
</evidence>
<dbReference type="CDD" id="cd13606">
    <property type="entry name" value="PBP2_ProX_like"/>
    <property type="match status" value="1"/>
</dbReference>